<reference evidence="1" key="2">
    <citation type="journal article" date="2022" name="New Phytol.">
        <title>Evolutionary transition to the ectomycorrhizal habit in the genomes of a hyperdiverse lineage of mushroom-forming fungi.</title>
        <authorList>
            <person name="Looney B."/>
            <person name="Miyauchi S."/>
            <person name="Morin E."/>
            <person name="Drula E."/>
            <person name="Courty P.E."/>
            <person name="Kohler A."/>
            <person name="Kuo A."/>
            <person name="LaButti K."/>
            <person name="Pangilinan J."/>
            <person name="Lipzen A."/>
            <person name="Riley R."/>
            <person name="Andreopoulos W."/>
            <person name="He G."/>
            <person name="Johnson J."/>
            <person name="Nolan M."/>
            <person name="Tritt A."/>
            <person name="Barry K.W."/>
            <person name="Grigoriev I.V."/>
            <person name="Nagy L.G."/>
            <person name="Hibbett D."/>
            <person name="Henrissat B."/>
            <person name="Matheny P.B."/>
            <person name="Labbe J."/>
            <person name="Martin F.M."/>
        </authorList>
    </citation>
    <scope>NUCLEOTIDE SEQUENCE</scope>
    <source>
        <strain evidence="1">HHB10654</strain>
    </source>
</reference>
<dbReference type="EMBL" id="MU277252">
    <property type="protein sequence ID" value="KAI0057117.1"/>
    <property type="molecule type" value="Genomic_DNA"/>
</dbReference>
<accession>A0ACB8SLP2</accession>
<reference evidence="1" key="1">
    <citation type="submission" date="2021-03" db="EMBL/GenBank/DDBJ databases">
        <authorList>
            <consortium name="DOE Joint Genome Institute"/>
            <person name="Ahrendt S."/>
            <person name="Looney B.P."/>
            <person name="Miyauchi S."/>
            <person name="Morin E."/>
            <person name="Drula E."/>
            <person name="Courty P.E."/>
            <person name="Chicoki N."/>
            <person name="Fauchery L."/>
            <person name="Kohler A."/>
            <person name="Kuo A."/>
            <person name="Labutti K."/>
            <person name="Pangilinan J."/>
            <person name="Lipzen A."/>
            <person name="Riley R."/>
            <person name="Andreopoulos W."/>
            <person name="He G."/>
            <person name="Johnson J."/>
            <person name="Barry K.W."/>
            <person name="Grigoriev I.V."/>
            <person name="Nagy L."/>
            <person name="Hibbett D."/>
            <person name="Henrissat B."/>
            <person name="Matheny P.B."/>
            <person name="Labbe J."/>
            <person name="Martin F."/>
        </authorList>
    </citation>
    <scope>NUCLEOTIDE SEQUENCE</scope>
    <source>
        <strain evidence="1">HHB10654</strain>
    </source>
</reference>
<comment type="caution">
    <text evidence="1">The sequence shown here is derived from an EMBL/GenBank/DDBJ whole genome shotgun (WGS) entry which is preliminary data.</text>
</comment>
<sequence>MTANVTEQWTAHISTAWDVLGPFPIHAREQHFISPSFPLNLSEPVDLDSSWPSSYADGGFVSWSQFTSDASGRLKVSFPHIRWTSLRATEGWAALQHHSVLRTTLTVYPPEHSNENSTITPNLLVELKQGSFYTILPAEDTNAYSKNAFEWYSGNIYATEGSPPHIVRFPVPPSTKRPTKYLLYVSGDYEIRLFGDARSSGSETPVLDISISARLEIPGPGLVRDHKHDVVGDLVDGLSFGNALGIGLRSASEWWTVSSISPSPELQAAGLSLSLLRRMRFAPGQTRILPIELTQSQPFFGESLLIELTLRSGETTRILPVTINLVHRKAWSKSEVSAIRASYFYGSSIPSHFLVLPPKEPNAKRLLPRPPILALHGAGVDIISMPFWATALPRQSHSWVIMPIGRTPWGLDWHGPSAQDAWQSVEALSAILEQTTSWRPWKLAPDTKVVVIGHSNGGQGAWYLASRFPDRVVAAIPAAGYIKAQAYVPLTQSRSAHFIDPSLRAILEASFTPDDNDLFLSNLVDTPILAIHGGEDDNVPTWHTREAVSIVKSWRADADITYKEDPGERHWYPFVFDNSAVQTFLDTVSSEHTAPPRGAFTLTVASPAECGSLHGWRILSLEMPGRLARLKVTLDGEVAVIKTTNVNVFSLDLPSTNTKVVIVDGIHLRLQTSRGVATPAHHFLRSIADGWITCLPEFSVLTCRQLRDLEIRPESIQRSHRLHTILQSSGPILLVVPDNSSSSRELAIAQRIAHDLFLFHNLDAEILLDSEALQSHDTGDFETGNIIAIGTPHSRYIRRNLRESQGVFQIAHGPDSAVLQLRGKPLNETSQGVIFSHPHPAFPSASMLFLIGNDEAGLERVARLFPIRTGVSLPDWLVIGQSADSFGAAGVQGAGIWDEHWGYNNAISWHD</sequence>
<keyword evidence="2" id="KW-1185">Reference proteome</keyword>
<organism evidence="1 2">
    <name type="scientific">Artomyces pyxidatus</name>
    <dbReference type="NCBI Taxonomy" id="48021"/>
    <lineage>
        <taxon>Eukaryota</taxon>
        <taxon>Fungi</taxon>
        <taxon>Dikarya</taxon>
        <taxon>Basidiomycota</taxon>
        <taxon>Agaricomycotina</taxon>
        <taxon>Agaricomycetes</taxon>
        <taxon>Russulales</taxon>
        <taxon>Auriscalpiaceae</taxon>
        <taxon>Artomyces</taxon>
    </lineage>
</organism>
<proteinExistence type="predicted"/>
<evidence type="ECO:0000313" key="2">
    <source>
        <dbReference type="Proteomes" id="UP000814140"/>
    </source>
</evidence>
<gene>
    <name evidence="1" type="ORF">BV25DRAFT_1974045</name>
</gene>
<evidence type="ECO:0000313" key="1">
    <source>
        <dbReference type="EMBL" id="KAI0057117.1"/>
    </source>
</evidence>
<protein>
    <submittedName>
        <fullName evidence="1">Uncharacterized protein</fullName>
    </submittedName>
</protein>
<name>A0ACB8SLP2_9AGAM</name>
<dbReference type="Proteomes" id="UP000814140">
    <property type="component" value="Unassembled WGS sequence"/>
</dbReference>